<protein>
    <submittedName>
        <fullName evidence="3">Uncharacterized protein</fullName>
    </submittedName>
</protein>
<accession>A0A9N9RYF0</accession>
<feature type="signal peptide" evidence="2">
    <location>
        <begin position="1"/>
        <end position="20"/>
    </location>
</feature>
<feature type="chain" id="PRO_5040309575" evidence="2">
    <location>
        <begin position="21"/>
        <end position="486"/>
    </location>
</feature>
<dbReference type="EMBL" id="OU895879">
    <property type="protein sequence ID" value="CAG9807652.1"/>
    <property type="molecule type" value="Genomic_DNA"/>
</dbReference>
<name>A0A9N9RYF0_9DIPT</name>
<sequence length="486" mass="56906">MKKLKCLYFIILVIFSVSNGETFADDGTMDYDDEGATIITFENTTTEINTLMSTTSANSELSTSTIKNLEENSHEMNVSQTLSIFSLKNIESKFNDLIVKLDHEQVIYLNDTKNSSKIHEKEYKSIIKSQIQMITTVFEEFDEHFNEYEKIKNEMEEKMQLIRENYIREIFAIEIKWINDQIAFYKEYDKVVNKKQMYATLQKLYTAENSTEKLIKVNNDFDEVERKLQNDSIYLEENHQNYLNLTDQAELKMTNDLSELLNDTKYDEVSKKFEDLLKMKKKIENLLKFCTDYSAYSNILLSEFTKNLIDLNSQLVMSKIMPSDNEIVQFASKHSYVPLTKISRSSDMTNYKWVQAYQGNTRLSENSVVGGQDVDGVPFYVARIKDYKSYLYGKFAFSLGRRHAYFPYEYVEYGVEKFEILTSPNYIWCEFDKNKNYDELPICRAEHNLSVIPGTLEKNGICRIGYNFKVYRYSVGNFKVLRIGGC</sequence>
<dbReference type="OrthoDB" id="2142040at2759"/>
<proteinExistence type="predicted"/>
<dbReference type="InterPro" id="IPR006616">
    <property type="entry name" value="DM9_repeat"/>
</dbReference>
<evidence type="ECO:0000256" key="1">
    <source>
        <dbReference type="SAM" id="Coils"/>
    </source>
</evidence>
<reference evidence="3" key="1">
    <citation type="submission" date="2022-01" db="EMBL/GenBank/DDBJ databases">
        <authorList>
            <person name="King R."/>
        </authorList>
    </citation>
    <scope>NUCLEOTIDE SEQUENCE</scope>
</reference>
<reference evidence="3" key="2">
    <citation type="submission" date="2022-10" db="EMBL/GenBank/DDBJ databases">
        <authorList>
            <consortium name="ENA_rothamsted_submissions"/>
            <consortium name="culmorum"/>
            <person name="King R."/>
        </authorList>
    </citation>
    <scope>NUCLEOTIDE SEQUENCE</scope>
</reference>
<feature type="coiled-coil region" evidence="1">
    <location>
        <begin position="138"/>
        <end position="165"/>
    </location>
</feature>
<keyword evidence="4" id="KW-1185">Reference proteome</keyword>
<evidence type="ECO:0000313" key="4">
    <source>
        <dbReference type="Proteomes" id="UP001153620"/>
    </source>
</evidence>
<gene>
    <name evidence="3" type="ORF">CHIRRI_LOCUS10498</name>
</gene>
<dbReference type="Proteomes" id="UP001153620">
    <property type="component" value="Chromosome 3"/>
</dbReference>
<keyword evidence="1" id="KW-0175">Coiled coil</keyword>
<dbReference type="SMART" id="SM00696">
    <property type="entry name" value="DM9"/>
    <property type="match status" value="1"/>
</dbReference>
<keyword evidence="2" id="KW-0732">Signal</keyword>
<evidence type="ECO:0000256" key="2">
    <source>
        <dbReference type="SAM" id="SignalP"/>
    </source>
</evidence>
<evidence type="ECO:0000313" key="3">
    <source>
        <dbReference type="EMBL" id="CAG9807652.1"/>
    </source>
</evidence>
<organism evidence="3 4">
    <name type="scientific">Chironomus riparius</name>
    <dbReference type="NCBI Taxonomy" id="315576"/>
    <lineage>
        <taxon>Eukaryota</taxon>
        <taxon>Metazoa</taxon>
        <taxon>Ecdysozoa</taxon>
        <taxon>Arthropoda</taxon>
        <taxon>Hexapoda</taxon>
        <taxon>Insecta</taxon>
        <taxon>Pterygota</taxon>
        <taxon>Neoptera</taxon>
        <taxon>Endopterygota</taxon>
        <taxon>Diptera</taxon>
        <taxon>Nematocera</taxon>
        <taxon>Chironomoidea</taxon>
        <taxon>Chironomidae</taxon>
        <taxon>Chironominae</taxon>
        <taxon>Chironomus</taxon>
    </lineage>
</organism>
<dbReference type="AlphaFoldDB" id="A0A9N9RYF0"/>
<dbReference type="Pfam" id="PF11901">
    <property type="entry name" value="DM9"/>
    <property type="match status" value="1"/>
</dbReference>